<proteinExistence type="predicted"/>
<sequence length="156" mass="17080">MGRGTQDLLRLHSQRSRDHRPAATRLLRRQAVRFIYTSGANGERDPSKKPWVLGDYCLMRGEAQSFVLNYAKDSRGAVEAAVAKPGLIDAPGKMSMAMNALSTIGRSIIGLPKVDVHEVAATLIDQAINGIEKDTLLNDDLIRIGQKALAEQQKSQ</sequence>
<feature type="region of interest" description="Disordered" evidence="1">
    <location>
        <begin position="1"/>
        <end position="21"/>
    </location>
</feature>
<evidence type="ECO:0000313" key="3">
    <source>
        <dbReference type="Proteomes" id="UP001217417"/>
    </source>
</evidence>
<organism evidence="2 3">
    <name type="scientific">Lipomyces tetrasporus</name>
    <dbReference type="NCBI Taxonomy" id="54092"/>
    <lineage>
        <taxon>Eukaryota</taxon>
        <taxon>Fungi</taxon>
        <taxon>Dikarya</taxon>
        <taxon>Ascomycota</taxon>
        <taxon>Saccharomycotina</taxon>
        <taxon>Lipomycetes</taxon>
        <taxon>Lipomycetales</taxon>
        <taxon>Lipomycetaceae</taxon>
        <taxon>Lipomyces</taxon>
    </lineage>
</organism>
<dbReference type="Proteomes" id="UP001217417">
    <property type="component" value="Unassembled WGS sequence"/>
</dbReference>
<gene>
    <name evidence="2" type="ORF">POJ06DRAFT_276473</name>
</gene>
<dbReference type="Gene3D" id="3.40.50.720">
    <property type="entry name" value="NAD(P)-binding Rossmann-like Domain"/>
    <property type="match status" value="1"/>
</dbReference>
<comment type="caution">
    <text evidence="2">The sequence shown here is derived from an EMBL/GenBank/DDBJ whole genome shotgun (WGS) entry which is preliminary data.</text>
</comment>
<evidence type="ECO:0000256" key="1">
    <source>
        <dbReference type="SAM" id="MobiDB-lite"/>
    </source>
</evidence>
<name>A0AAD7QPT8_9ASCO</name>
<dbReference type="RefSeq" id="XP_056042450.1">
    <property type="nucleotide sequence ID" value="XM_056189688.1"/>
</dbReference>
<dbReference type="GeneID" id="80884854"/>
<dbReference type="AlphaFoldDB" id="A0AAD7QPT8"/>
<keyword evidence="3" id="KW-1185">Reference proteome</keyword>
<dbReference type="EMBL" id="JARPMG010000007">
    <property type="protein sequence ID" value="KAJ8099000.1"/>
    <property type="molecule type" value="Genomic_DNA"/>
</dbReference>
<accession>A0AAD7QPT8</accession>
<evidence type="ECO:0000313" key="2">
    <source>
        <dbReference type="EMBL" id="KAJ8099000.1"/>
    </source>
</evidence>
<reference evidence="2" key="1">
    <citation type="submission" date="2023-03" db="EMBL/GenBank/DDBJ databases">
        <title>Near-Complete genome sequence of Lipomyces tetrasporous NRRL Y-64009, an oleaginous yeast capable of growing on lignocellulosic hydrolysates.</title>
        <authorList>
            <consortium name="Lawrence Berkeley National Laboratory"/>
            <person name="Jagtap S.S."/>
            <person name="Liu J.-J."/>
            <person name="Walukiewicz H.E."/>
            <person name="Pangilinan J."/>
            <person name="Lipzen A."/>
            <person name="Ahrendt S."/>
            <person name="Koriabine M."/>
            <person name="Cobaugh K."/>
            <person name="Salamov A."/>
            <person name="Yoshinaga Y."/>
            <person name="Ng V."/>
            <person name="Daum C."/>
            <person name="Grigoriev I.V."/>
            <person name="Slininger P.J."/>
            <person name="Dien B.S."/>
            <person name="Jin Y.-S."/>
            <person name="Rao C.V."/>
        </authorList>
    </citation>
    <scope>NUCLEOTIDE SEQUENCE</scope>
    <source>
        <strain evidence="2">NRRL Y-64009</strain>
    </source>
</reference>
<protein>
    <submittedName>
        <fullName evidence="2">Nucleoside-diphosphate-sugar epimerase protein</fullName>
    </submittedName>
</protein>